<evidence type="ECO:0000313" key="8">
    <source>
        <dbReference type="EMBL" id="EJW03235.1"/>
    </source>
</evidence>
<reference evidence="8 9" key="1">
    <citation type="submission" date="2011-08" db="EMBL/GenBank/DDBJ databases">
        <authorList>
            <person name="Liu Z.J."/>
            <person name="Shi F.L."/>
            <person name="Lu J.Q."/>
            <person name="Li M."/>
            <person name="Wang Z.L."/>
        </authorList>
    </citation>
    <scope>NUCLEOTIDE SEQUENCE [LARGE SCALE GENOMIC DNA]</scope>
    <source>
        <strain evidence="8 9">USNM 41457</strain>
    </source>
</reference>
<dbReference type="InterPro" id="IPR000432">
    <property type="entry name" value="DNA_mismatch_repair_MutS_C"/>
</dbReference>
<dbReference type="PROSITE" id="PS00486">
    <property type="entry name" value="DNA_MISMATCH_REPAIR_2"/>
    <property type="match status" value="1"/>
</dbReference>
<dbReference type="Gene3D" id="3.40.50.300">
    <property type="entry name" value="P-loop containing nucleotide triphosphate hydrolases"/>
    <property type="match status" value="1"/>
</dbReference>
<dbReference type="AlphaFoldDB" id="J9DKW7"/>
<dbReference type="SUPFAM" id="SSF52540">
    <property type="entry name" value="P-loop containing nucleoside triphosphate hydrolases"/>
    <property type="match status" value="1"/>
</dbReference>
<dbReference type="PANTHER" id="PTHR11361:SF21">
    <property type="entry name" value="MUTS PROTEIN HOMOLOG 4"/>
    <property type="match status" value="1"/>
</dbReference>
<dbReference type="STRING" id="1003232.J9DKW7"/>
<feature type="compositionally biased region" description="Polar residues" evidence="6">
    <location>
        <begin position="509"/>
        <end position="528"/>
    </location>
</feature>
<dbReference type="PIRSF" id="PIRSF005813">
    <property type="entry name" value="MSH2"/>
    <property type="match status" value="1"/>
</dbReference>
<comment type="similarity">
    <text evidence="1">Belongs to the DNA mismatch repair MutS family.</text>
</comment>
<evidence type="ECO:0000256" key="5">
    <source>
        <dbReference type="ARBA" id="ARBA00023254"/>
    </source>
</evidence>
<dbReference type="GO" id="GO:0005634">
    <property type="term" value="C:nucleus"/>
    <property type="evidence" value="ECO:0007669"/>
    <property type="project" value="TreeGrafter"/>
</dbReference>
<comment type="caution">
    <text evidence="8">The sequence shown here is derived from an EMBL/GenBank/DDBJ whole genome shotgun (WGS) entry which is preliminary data.</text>
</comment>
<dbReference type="PANTHER" id="PTHR11361">
    <property type="entry name" value="DNA MISMATCH REPAIR PROTEIN MUTS FAMILY MEMBER"/>
    <property type="match status" value="1"/>
</dbReference>
<keyword evidence="9" id="KW-1185">Reference proteome</keyword>
<keyword evidence="3" id="KW-0067">ATP-binding</keyword>
<protein>
    <recommendedName>
        <fullName evidence="7">DNA mismatch repair proteins mutS family domain-containing protein</fullName>
    </recommendedName>
</protein>
<dbReference type="GO" id="GO:0030983">
    <property type="term" value="F:mismatched DNA binding"/>
    <property type="evidence" value="ECO:0007669"/>
    <property type="project" value="InterPro"/>
</dbReference>
<keyword evidence="2" id="KW-0547">Nucleotide-binding</keyword>
<dbReference type="VEuPathDB" id="MicrosporidiaDB:EDEG_02403"/>
<keyword evidence="5" id="KW-0469">Meiosis</keyword>
<dbReference type="SUPFAM" id="SSF48334">
    <property type="entry name" value="DNA repair protein MutS, domain III"/>
    <property type="match status" value="2"/>
</dbReference>
<dbReference type="InterPro" id="IPR027417">
    <property type="entry name" value="P-loop_NTPase"/>
</dbReference>
<dbReference type="InterPro" id="IPR036187">
    <property type="entry name" value="DNA_mismatch_repair_MutS_sf"/>
</dbReference>
<dbReference type="InParanoid" id="J9DKW7"/>
<dbReference type="InterPro" id="IPR045076">
    <property type="entry name" value="MutS"/>
</dbReference>
<evidence type="ECO:0000259" key="7">
    <source>
        <dbReference type="PROSITE" id="PS00486"/>
    </source>
</evidence>
<reference evidence="9" key="2">
    <citation type="submission" date="2015-07" db="EMBL/GenBank/DDBJ databases">
        <title>Contrasting host-pathogen interactions and genome evolution in two generalist and specialist microsporidian pathogens of mosquitoes.</title>
        <authorList>
            <consortium name="The Broad Institute Genomics Platform"/>
            <consortium name="The Broad Institute Genome Sequencing Center for Infectious Disease"/>
            <person name="Cuomo C.A."/>
            <person name="Sanscrainte N.D."/>
            <person name="Goldberg J.M."/>
            <person name="Heiman D."/>
            <person name="Young S."/>
            <person name="Zeng Q."/>
            <person name="Becnel J.J."/>
            <person name="Birren B.W."/>
        </authorList>
    </citation>
    <scope>NUCLEOTIDE SEQUENCE [LARGE SCALE GENOMIC DNA]</scope>
    <source>
        <strain evidence="9">USNM 41457</strain>
    </source>
</reference>
<dbReference type="Gene3D" id="1.10.1420.10">
    <property type="match status" value="3"/>
</dbReference>
<evidence type="ECO:0000313" key="9">
    <source>
        <dbReference type="Proteomes" id="UP000003163"/>
    </source>
</evidence>
<evidence type="ECO:0000256" key="2">
    <source>
        <dbReference type="ARBA" id="ARBA00022741"/>
    </source>
</evidence>
<feature type="region of interest" description="Disordered" evidence="6">
    <location>
        <begin position="509"/>
        <end position="536"/>
    </location>
</feature>
<gene>
    <name evidence="8" type="ORF">EDEG_02403</name>
</gene>
<dbReference type="EMBL" id="AFBI03000042">
    <property type="protein sequence ID" value="EJW03235.1"/>
    <property type="molecule type" value="Genomic_DNA"/>
</dbReference>
<name>J9DKW7_EDHAE</name>
<dbReference type="Pfam" id="PF05192">
    <property type="entry name" value="MutS_III"/>
    <property type="match status" value="1"/>
</dbReference>
<dbReference type="Proteomes" id="UP000003163">
    <property type="component" value="Unassembled WGS sequence"/>
</dbReference>
<dbReference type="SMART" id="SM00533">
    <property type="entry name" value="MUTSd"/>
    <property type="match status" value="1"/>
</dbReference>
<dbReference type="GO" id="GO:0005524">
    <property type="term" value="F:ATP binding"/>
    <property type="evidence" value="ECO:0007669"/>
    <property type="project" value="UniProtKB-KW"/>
</dbReference>
<dbReference type="InterPro" id="IPR007696">
    <property type="entry name" value="DNA_mismatch_repair_MutS_core"/>
</dbReference>
<dbReference type="Pfam" id="PF00488">
    <property type="entry name" value="MutS_V"/>
    <property type="match status" value="1"/>
</dbReference>
<dbReference type="HOGENOM" id="CLU_287290_0_0_1"/>
<keyword evidence="4" id="KW-0238">DNA-binding</keyword>
<evidence type="ECO:0000256" key="1">
    <source>
        <dbReference type="ARBA" id="ARBA00006271"/>
    </source>
</evidence>
<proteinExistence type="inferred from homology"/>
<evidence type="ECO:0000256" key="4">
    <source>
        <dbReference type="ARBA" id="ARBA00023125"/>
    </source>
</evidence>
<dbReference type="InterPro" id="IPR011184">
    <property type="entry name" value="DNA_mismatch_repair_Msh2"/>
</dbReference>
<dbReference type="SMART" id="SM00534">
    <property type="entry name" value="MUTSac"/>
    <property type="match status" value="1"/>
</dbReference>
<sequence length="1073" mass="124533">MNIENKINDSIQKPLIVISISRNISPLLALAVYYENLKTLTCLEFNDSLNFTLLSQQILLYDPFKIVIPAGKNLHLDNLQKIFADIEIVEVSRSCYSINKLQIELLPDILKEKYFLQSSIAALNSYLGVDIFDLKIELKHLNNRMFMSLQTITDLEIIKPTDGDNLSLFNAINNTKTKMGERLLRENIIQPFTDISTIQNRHNVVEFFISNGEIALNLEKILESFLDIDKIVVQMNDFTKKKYDHEWSYQKHFEIVFLCLQIKTILAEIVNLKKMQLTDEIFKDLLELLTDKKIDDISKVFNEFTLENQIFLNGDDMLLDSIINFVKSDKNRYLKIARQILLENMRDIKEYHTKYIDYIHHEVELKFTFKYGFVFKTKNTNINEQNDLEILTKNDLELEKTCNSSFICEDKKSVLHFMLRKKTDMAFNNFESKEVFESDLEDSKTSNHVKIVNNCNYNDMKNSFIGSSTICNNENLSDNSDWNNTKNQSEMILESKNHCQTNLNIKNTEESTNSDINTDDNFLSNNHSFSKESKKKHTDSFNLEKDDYLENLNSVSYISNNSNDMNRNLKNYGDIYDYEKSHISESSKHSYEIYESKNKACNSERKKLLHKNFFLNDHINVGSEYSSSYNQYLCNKKHKTDEEKNKTYKKKINAEKIDDINTFVISNSSKSTQNTGNSKLEIDNADISSSDRLYTIAKKSSLHNNNKNNILSRLPHTNKFIDKKNSNENFENTTRKIYIIEKSGETTVYTTLELERINCRIKDAIEQVIQLESKYCYNMIQKIAQHNPFLLKISSFLAEIDVSLSFYIFSTNESCTLPEFSDSIVINETFNLLTCRRKRILNNVYASNLLSFNVVTGANMCGKTTYIKSIGHSIILAQIGCPLNARYAKLKIFKKLLTRLNNDDQINENLSTFGYELKELRNILENSDNESMVLIDELGRGTNYQDGLALAINASRHLLKRRSFVYFVTHFTEIITFLQESSSLNVLKCENFRTSSGISNEYSGIQFCEKYFSQKIIQQAKYIKNLISKNNYLKSFDNSKIQLAAKILECKTKDEKEQLLKIINSNAISKNND</sequence>
<evidence type="ECO:0000256" key="3">
    <source>
        <dbReference type="ARBA" id="ARBA00022840"/>
    </source>
</evidence>
<accession>J9DKW7</accession>
<dbReference type="GO" id="GO:0006298">
    <property type="term" value="P:mismatch repair"/>
    <property type="evidence" value="ECO:0007669"/>
    <property type="project" value="InterPro"/>
</dbReference>
<evidence type="ECO:0000256" key="6">
    <source>
        <dbReference type="SAM" id="MobiDB-lite"/>
    </source>
</evidence>
<dbReference type="OrthoDB" id="276261at2759"/>
<organism evidence="8 9">
    <name type="scientific">Edhazardia aedis (strain USNM 41457)</name>
    <name type="common">Microsporidian parasite</name>
    <dbReference type="NCBI Taxonomy" id="1003232"/>
    <lineage>
        <taxon>Eukaryota</taxon>
        <taxon>Fungi</taxon>
        <taxon>Fungi incertae sedis</taxon>
        <taxon>Microsporidia</taxon>
        <taxon>Edhazardia</taxon>
    </lineage>
</organism>
<feature type="domain" description="DNA mismatch repair proteins mutS family" evidence="7">
    <location>
        <begin position="931"/>
        <end position="947"/>
    </location>
</feature>
<dbReference type="GO" id="GO:0140664">
    <property type="term" value="F:ATP-dependent DNA damage sensor activity"/>
    <property type="evidence" value="ECO:0007669"/>
    <property type="project" value="InterPro"/>
</dbReference>